<dbReference type="Pfam" id="PF00072">
    <property type="entry name" value="Response_reg"/>
    <property type="match status" value="1"/>
</dbReference>
<organism evidence="4 5">
    <name type="scientific">Anaeromyxobacter paludicola</name>
    <dbReference type="NCBI Taxonomy" id="2918171"/>
    <lineage>
        <taxon>Bacteria</taxon>
        <taxon>Pseudomonadati</taxon>
        <taxon>Myxococcota</taxon>
        <taxon>Myxococcia</taxon>
        <taxon>Myxococcales</taxon>
        <taxon>Cystobacterineae</taxon>
        <taxon>Anaeromyxobacteraceae</taxon>
        <taxon>Anaeromyxobacter</taxon>
    </lineage>
</organism>
<dbReference type="InterPro" id="IPR011006">
    <property type="entry name" value="CheY-like_superfamily"/>
</dbReference>
<name>A0ABN6N8G9_9BACT</name>
<protein>
    <submittedName>
        <fullName evidence="4">Two-component system response regulator</fullName>
    </submittedName>
</protein>
<dbReference type="CDD" id="cd17546">
    <property type="entry name" value="REC_hyHK_CKI1_RcsC-like"/>
    <property type="match status" value="1"/>
</dbReference>
<evidence type="ECO:0000313" key="5">
    <source>
        <dbReference type="Proteomes" id="UP001162734"/>
    </source>
</evidence>
<dbReference type="SMART" id="SM00448">
    <property type="entry name" value="REC"/>
    <property type="match status" value="1"/>
</dbReference>
<evidence type="ECO:0000259" key="3">
    <source>
        <dbReference type="PROSITE" id="PS50110"/>
    </source>
</evidence>
<sequence length="137" mass="15137">MAAKVTILVVDDDRDIQEALRDCLREAGYDVATVSNGIEALAWLHTHRAPSLVLMDCMMPYMDGAQTRAAMLSDPALRRIPVVMLTADPHARERVRALALDGYFEKPIELRLLLEVVEARTRPRPIAEPLGAAPAHA</sequence>
<keyword evidence="1 2" id="KW-0597">Phosphoprotein</keyword>
<dbReference type="EMBL" id="AP025592">
    <property type="protein sequence ID" value="BDG08143.1"/>
    <property type="molecule type" value="Genomic_DNA"/>
</dbReference>
<evidence type="ECO:0000256" key="2">
    <source>
        <dbReference type="PROSITE-ProRule" id="PRU00169"/>
    </source>
</evidence>
<dbReference type="Proteomes" id="UP001162734">
    <property type="component" value="Chromosome"/>
</dbReference>
<dbReference type="SUPFAM" id="SSF52172">
    <property type="entry name" value="CheY-like"/>
    <property type="match status" value="1"/>
</dbReference>
<evidence type="ECO:0000313" key="4">
    <source>
        <dbReference type="EMBL" id="BDG08143.1"/>
    </source>
</evidence>
<dbReference type="PROSITE" id="PS50110">
    <property type="entry name" value="RESPONSE_REGULATORY"/>
    <property type="match status" value="1"/>
</dbReference>
<dbReference type="InterPro" id="IPR050595">
    <property type="entry name" value="Bact_response_regulator"/>
</dbReference>
<reference evidence="5" key="1">
    <citation type="journal article" date="2022" name="Int. J. Syst. Evol. Microbiol.">
        <title>Anaeromyxobacter oryzae sp. nov., Anaeromyxobacter diazotrophicus sp. nov. and Anaeromyxobacter paludicola sp. nov., isolated from paddy soils.</title>
        <authorList>
            <person name="Itoh H."/>
            <person name="Xu Z."/>
            <person name="Mise K."/>
            <person name="Masuda Y."/>
            <person name="Ushijima N."/>
            <person name="Hayakawa C."/>
            <person name="Shiratori Y."/>
            <person name="Senoo K."/>
        </authorList>
    </citation>
    <scope>NUCLEOTIDE SEQUENCE [LARGE SCALE GENOMIC DNA]</scope>
    <source>
        <strain evidence="5">Red630</strain>
    </source>
</reference>
<dbReference type="PANTHER" id="PTHR44591">
    <property type="entry name" value="STRESS RESPONSE REGULATOR PROTEIN 1"/>
    <property type="match status" value="1"/>
</dbReference>
<feature type="domain" description="Response regulatory" evidence="3">
    <location>
        <begin position="6"/>
        <end position="121"/>
    </location>
</feature>
<dbReference type="RefSeq" id="WP_248345329.1">
    <property type="nucleotide sequence ID" value="NZ_AP025592.1"/>
</dbReference>
<dbReference type="Gene3D" id="3.40.50.2300">
    <property type="match status" value="1"/>
</dbReference>
<keyword evidence="5" id="KW-1185">Reference proteome</keyword>
<accession>A0ABN6N8G9</accession>
<dbReference type="InterPro" id="IPR001789">
    <property type="entry name" value="Sig_transdc_resp-reg_receiver"/>
</dbReference>
<proteinExistence type="predicted"/>
<evidence type="ECO:0000256" key="1">
    <source>
        <dbReference type="ARBA" id="ARBA00022553"/>
    </source>
</evidence>
<feature type="modified residue" description="4-aspartylphosphate" evidence="2">
    <location>
        <position position="56"/>
    </location>
</feature>
<gene>
    <name evidence="4" type="ORF">AMPC_12560</name>
</gene>
<dbReference type="PANTHER" id="PTHR44591:SF3">
    <property type="entry name" value="RESPONSE REGULATORY DOMAIN-CONTAINING PROTEIN"/>
    <property type="match status" value="1"/>
</dbReference>